<dbReference type="PROSITE" id="PS50405">
    <property type="entry name" value="GST_CTER"/>
    <property type="match status" value="1"/>
</dbReference>
<dbReference type="Proteomes" id="UP000007129">
    <property type="component" value="Unassembled WGS sequence"/>
</dbReference>
<evidence type="ECO:0000259" key="3">
    <source>
        <dbReference type="PROSITE" id="PS50404"/>
    </source>
</evidence>
<dbReference type="HOGENOM" id="CLU_011226_15_4_1"/>
<evidence type="ECO:0000313" key="6">
    <source>
        <dbReference type="Proteomes" id="UP000007129"/>
    </source>
</evidence>
<dbReference type="VEuPathDB" id="FungiDB:MPH_13827"/>
<evidence type="ECO:0000313" key="5">
    <source>
        <dbReference type="EMBL" id="EKG09175.1"/>
    </source>
</evidence>
<reference evidence="5 6" key="1">
    <citation type="journal article" date="2012" name="BMC Genomics">
        <title>Tools to kill: Genome of one of the most destructive plant pathogenic fungi Macrophomina phaseolina.</title>
        <authorList>
            <person name="Islam M.S."/>
            <person name="Haque M.S."/>
            <person name="Islam M.M."/>
            <person name="Emdad E.M."/>
            <person name="Halim A."/>
            <person name="Hossen Q.M.M."/>
            <person name="Hossain M.Z."/>
            <person name="Ahmed B."/>
            <person name="Rahim S."/>
            <person name="Rahman M.S."/>
            <person name="Alam M.M."/>
            <person name="Hou S."/>
            <person name="Wan X."/>
            <person name="Saito J.A."/>
            <person name="Alam M."/>
        </authorList>
    </citation>
    <scope>NUCLEOTIDE SEQUENCE [LARGE SCALE GENOMIC DNA]</scope>
    <source>
        <strain evidence="5 6">MS6</strain>
    </source>
</reference>
<dbReference type="Gene3D" id="3.40.30.10">
    <property type="entry name" value="Glutaredoxin"/>
    <property type="match status" value="1"/>
</dbReference>
<gene>
    <name evidence="5" type="ORF">MPH_13827</name>
</gene>
<dbReference type="InterPro" id="IPR004046">
    <property type="entry name" value="GST_C"/>
</dbReference>
<feature type="domain" description="GST N-terminal" evidence="3">
    <location>
        <begin position="35"/>
        <end position="117"/>
    </location>
</feature>
<evidence type="ECO:0000256" key="1">
    <source>
        <dbReference type="ARBA" id="ARBA00007409"/>
    </source>
</evidence>
<dbReference type="SFLD" id="SFLDG01150">
    <property type="entry name" value="Main.1:_Beta-like"/>
    <property type="match status" value="1"/>
</dbReference>
<dbReference type="STRING" id="1126212.K2RXM3"/>
<protein>
    <submittedName>
        <fullName evidence="5">Glutathione S-transferase</fullName>
    </submittedName>
</protein>
<proteinExistence type="inferred from homology"/>
<dbReference type="SUPFAM" id="SSF47616">
    <property type="entry name" value="GST C-terminal domain-like"/>
    <property type="match status" value="1"/>
</dbReference>
<dbReference type="SFLD" id="SFLDG00358">
    <property type="entry name" value="Main_(cytGST)"/>
    <property type="match status" value="1"/>
</dbReference>
<dbReference type="OrthoDB" id="2309723at2759"/>
<dbReference type="PROSITE" id="PS50404">
    <property type="entry name" value="GST_NTER"/>
    <property type="match status" value="1"/>
</dbReference>
<dbReference type="EMBL" id="AHHD01000756">
    <property type="protein sequence ID" value="EKG09175.1"/>
    <property type="molecule type" value="Genomic_DNA"/>
</dbReference>
<dbReference type="InterPro" id="IPR036282">
    <property type="entry name" value="Glutathione-S-Trfase_C_sf"/>
</dbReference>
<dbReference type="InterPro" id="IPR036249">
    <property type="entry name" value="Thioredoxin-like_sf"/>
</dbReference>
<organism evidence="5 6">
    <name type="scientific">Macrophomina phaseolina (strain MS6)</name>
    <name type="common">Charcoal rot fungus</name>
    <dbReference type="NCBI Taxonomy" id="1126212"/>
    <lineage>
        <taxon>Eukaryota</taxon>
        <taxon>Fungi</taxon>
        <taxon>Dikarya</taxon>
        <taxon>Ascomycota</taxon>
        <taxon>Pezizomycotina</taxon>
        <taxon>Dothideomycetes</taxon>
        <taxon>Dothideomycetes incertae sedis</taxon>
        <taxon>Botryosphaeriales</taxon>
        <taxon>Botryosphaeriaceae</taxon>
        <taxon>Macrophomina</taxon>
    </lineage>
</organism>
<dbReference type="AlphaFoldDB" id="K2RXM3"/>
<dbReference type="PANTHER" id="PTHR44051:SF9">
    <property type="entry name" value="GLUTATHIONE S-TRANSFERASE 1"/>
    <property type="match status" value="1"/>
</dbReference>
<name>K2RXM3_MACPH</name>
<keyword evidence="5" id="KW-0808">Transferase</keyword>
<dbReference type="Gene3D" id="1.20.1050.10">
    <property type="match status" value="1"/>
</dbReference>
<dbReference type="InterPro" id="IPR004045">
    <property type="entry name" value="Glutathione_S-Trfase_N"/>
</dbReference>
<dbReference type="CDD" id="cd03046">
    <property type="entry name" value="GST_N_GTT1_like"/>
    <property type="match status" value="1"/>
</dbReference>
<comment type="similarity">
    <text evidence="1 2">Belongs to the GST superfamily.</text>
</comment>
<dbReference type="PANTHER" id="PTHR44051">
    <property type="entry name" value="GLUTATHIONE S-TRANSFERASE-RELATED"/>
    <property type="match status" value="1"/>
</dbReference>
<dbReference type="eggNOG" id="KOG0867">
    <property type="taxonomic scope" value="Eukaryota"/>
</dbReference>
<dbReference type="InParanoid" id="K2RXM3"/>
<comment type="caution">
    <text evidence="5">The sequence shown here is derived from an EMBL/GenBank/DDBJ whole genome shotgun (WGS) entry which is preliminary data.</text>
</comment>
<dbReference type="SFLD" id="SFLDS00019">
    <property type="entry name" value="Glutathione_Transferase_(cytos"/>
    <property type="match status" value="1"/>
</dbReference>
<dbReference type="GO" id="GO:0016740">
    <property type="term" value="F:transferase activity"/>
    <property type="evidence" value="ECO:0007669"/>
    <property type="project" value="UniProtKB-KW"/>
</dbReference>
<sequence length="263" mass="29862">MLLYQRFPIACQDYTLSTNRYVSGLQTSNRSCCAAMTIVIHHLQRSSSERIPWLLEELGVPYDIRLYRRDQKTLRGPPEMKALHPTGTTGMIEDADVKITETGAVMEYILGRYGDGRLSVQPSATNFAEYVFWFHWGIGSLMHIVELPLYLRFAGVAEDSPSMRGAQERLAAALTMIDNRLKSTKWLAGNDFTAADIYCVFPLSTMRLFASFDLKGYDGLLRWLRDVSERPAYRKAMNRAEYGETRGGQFPVIYPDAPKSMFG</sequence>
<dbReference type="SUPFAM" id="SSF52833">
    <property type="entry name" value="Thioredoxin-like"/>
    <property type="match status" value="1"/>
</dbReference>
<accession>K2RXM3</accession>
<feature type="domain" description="GST C-terminal" evidence="4">
    <location>
        <begin position="99"/>
        <end position="262"/>
    </location>
</feature>
<dbReference type="InterPro" id="IPR010987">
    <property type="entry name" value="Glutathione-S-Trfase_C-like"/>
</dbReference>
<evidence type="ECO:0000256" key="2">
    <source>
        <dbReference type="RuleBase" id="RU003494"/>
    </source>
</evidence>
<dbReference type="InterPro" id="IPR040079">
    <property type="entry name" value="Glutathione_S-Trfase"/>
</dbReference>
<evidence type="ECO:0000259" key="4">
    <source>
        <dbReference type="PROSITE" id="PS50405"/>
    </source>
</evidence>
<dbReference type="Pfam" id="PF00043">
    <property type="entry name" value="GST_C"/>
    <property type="match status" value="1"/>
</dbReference>
<dbReference type="Pfam" id="PF02798">
    <property type="entry name" value="GST_N"/>
    <property type="match status" value="1"/>
</dbReference>